<evidence type="ECO:0008006" key="4">
    <source>
        <dbReference type="Google" id="ProtNLM"/>
    </source>
</evidence>
<evidence type="ECO:0000256" key="1">
    <source>
        <dbReference type="SAM" id="MobiDB-lite"/>
    </source>
</evidence>
<feature type="region of interest" description="Disordered" evidence="1">
    <location>
        <begin position="1"/>
        <end position="20"/>
    </location>
</feature>
<comment type="caution">
    <text evidence="2">The sequence shown here is derived from an EMBL/GenBank/DDBJ whole genome shotgun (WGS) entry which is preliminary data.</text>
</comment>
<gene>
    <name evidence="2" type="ORF">C7449_108221</name>
</gene>
<organism evidence="2 3">
    <name type="scientific">Mycoplana dimorpha</name>
    <dbReference type="NCBI Taxonomy" id="28320"/>
    <lineage>
        <taxon>Bacteria</taxon>
        <taxon>Pseudomonadati</taxon>
        <taxon>Pseudomonadota</taxon>
        <taxon>Alphaproteobacteria</taxon>
        <taxon>Hyphomicrobiales</taxon>
        <taxon>Rhizobiaceae</taxon>
        <taxon>Mycoplana</taxon>
    </lineage>
</organism>
<dbReference type="Proteomes" id="UP000241247">
    <property type="component" value="Unassembled WGS sequence"/>
</dbReference>
<sequence length="289" mass="31718">MVKAPGEHEPEHLPARGSASGLTAPEDWRVLFSPYSHIVLVANSAAVDVPALPAQYPPTTLFVFFNKVYKVLNRPFEGHALLVSRGQPRGANIVYRGEVDEVLSFFARAHFLGIMNIRFNAEERLNPAADFRNAPTGHLDLPGYFDDLYTAGKTPTSGFALALWLSEFRLAATIVLAGFSARRSEKWRIVSAHDWSFEQVFLRLLARFGKIAVHGGIGANAYAGLSARFPEIPAADIALAAAEVLSERLSNTDAEVDKLISLTNIIRTADNLLRRLKPAMFRRRPPGGG</sequence>
<dbReference type="AlphaFoldDB" id="A0A2T5AZK1"/>
<evidence type="ECO:0000313" key="2">
    <source>
        <dbReference type="EMBL" id="PTM92172.1"/>
    </source>
</evidence>
<dbReference type="EMBL" id="PZZZ01000008">
    <property type="protein sequence ID" value="PTM92172.1"/>
    <property type="molecule type" value="Genomic_DNA"/>
</dbReference>
<evidence type="ECO:0000313" key="3">
    <source>
        <dbReference type="Proteomes" id="UP000241247"/>
    </source>
</evidence>
<proteinExistence type="predicted"/>
<accession>A0A2T5AZK1</accession>
<reference evidence="2 3" key="1">
    <citation type="submission" date="2018-04" db="EMBL/GenBank/DDBJ databases">
        <title>Genomic Encyclopedia of Type Strains, Phase IV (KMG-IV): sequencing the most valuable type-strain genomes for metagenomic binning, comparative biology and taxonomic classification.</title>
        <authorList>
            <person name="Goeker M."/>
        </authorList>
    </citation>
    <scope>NUCLEOTIDE SEQUENCE [LARGE SCALE GENOMIC DNA]</scope>
    <source>
        <strain evidence="2 3">DSM 7138</strain>
    </source>
</reference>
<protein>
    <recommendedName>
        <fullName evidence="4">3-deoxy-manno-octulosonate cytidylyltransferase</fullName>
    </recommendedName>
</protein>
<feature type="compositionally biased region" description="Basic and acidic residues" evidence="1">
    <location>
        <begin position="1"/>
        <end position="14"/>
    </location>
</feature>
<keyword evidence="3" id="KW-1185">Reference proteome</keyword>
<name>A0A2T5AZK1_MYCDI</name>